<evidence type="ECO:0000256" key="11">
    <source>
        <dbReference type="ARBA" id="ARBA00022989"/>
    </source>
</evidence>
<dbReference type="SUPFAM" id="SSF55785">
    <property type="entry name" value="PYP-like sensor domain (PAS domain)"/>
    <property type="match status" value="1"/>
</dbReference>
<sequence length="624" mass="68371">MISSLLLIVMFLVGGIFLSMLESILEQQIGETALNVAKAVATMPTVIEAFKHPNPSQILQPLAEEIRQKTGASFVVIGNKDGIRYSHPIPERIGQSMVGGDNPPVLEEGKAYISKATGSLGPSIRGKVPIFDENGSIIGVVSVGFLINQIDETIHAYQKKALLFISGGLLIGIIGSSYIANGIKKSILNLEPDEIASLFQERNAILESIREGIIAINENGHITLANQAACKLIGTSSADDLIGKHIREVLPQSRLPEVLKTGKSEYDDEFIIGQEEVIVNRVPIFHGNKIVGAVSSFRKKTEIDQLTKQLSQVQAYADALRSQTHEYSNKLYTISGLIQLGSYQEAIELINKETADYQELVQFLMSAVPDTIIAAFLLGKYNRAHELKITFVLDKQSTLRDLPEHINREKLVTILGNLIDNAFEAVLENNKPEKKVTLFMTDLGHDLIFEIEDNGKGIPDPLLDSIFKKGISTKKQEGRGIGLYLVHKAVQSLNGYVTVTPGQEGGALFTVVIPKQLADQEEVDHLLGTVGKGSVSSQSEVPKGINPLTLQKVEEVIRETQTNSITAEELGQQIGVSRTTSRRYLEYLVSIGKVRADLAYGAVGRPERRYYLKSPAQKNQESLS</sequence>
<keyword evidence="10" id="KW-0067">ATP-binding</keyword>
<evidence type="ECO:0000256" key="7">
    <source>
        <dbReference type="ARBA" id="ARBA00022692"/>
    </source>
</evidence>
<feature type="domain" description="Histidine kinase" evidence="15">
    <location>
        <begin position="322"/>
        <end position="517"/>
    </location>
</feature>
<evidence type="ECO:0000256" key="14">
    <source>
        <dbReference type="SAM" id="Phobius"/>
    </source>
</evidence>
<keyword evidence="4" id="KW-1003">Cell membrane</keyword>
<dbReference type="GO" id="GO:0000155">
    <property type="term" value="F:phosphorelay sensor kinase activity"/>
    <property type="evidence" value="ECO:0007669"/>
    <property type="project" value="InterPro"/>
</dbReference>
<accession>A0A8X8I1Y5</accession>
<dbReference type="Proteomes" id="UP000825179">
    <property type="component" value="Chromosome"/>
</dbReference>
<evidence type="ECO:0000313" key="18">
    <source>
        <dbReference type="Proteomes" id="UP000825179"/>
    </source>
</evidence>
<keyword evidence="9" id="KW-0418">Kinase</keyword>
<dbReference type="InterPro" id="IPR016120">
    <property type="entry name" value="Sig_transdc_His_kin_SpoOB"/>
</dbReference>
<dbReference type="SUPFAM" id="SSF55890">
    <property type="entry name" value="Sporulation response regulatory protein Spo0B"/>
    <property type="match status" value="1"/>
</dbReference>
<dbReference type="Gene3D" id="1.10.287.130">
    <property type="match status" value="1"/>
</dbReference>
<dbReference type="PANTHER" id="PTHR43547">
    <property type="entry name" value="TWO-COMPONENT HISTIDINE KINASE"/>
    <property type="match status" value="1"/>
</dbReference>
<comment type="catalytic activity">
    <reaction evidence="1">
        <text>ATP + protein L-histidine = ADP + protein N-phospho-L-histidine.</text>
        <dbReference type="EC" id="2.7.13.3"/>
    </reaction>
</comment>
<dbReference type="CDD" id="cd18773">
    <property type="entry name" value="PDC1_HK_sensor"/>
    <property type="match status" value="1"/>
</dbReference>
<dbReference type="Pfam" id="PF02518">
    <property type="entry name" value="HATPase_c"/>
    <property type="match status" value="1"/>
</dbReference>
<dbReference type="GO" id="GO:0006355">
    <property type="term" value="P:regulation of DNA-templated transcription"/>
    <property type="evidence" value="ECO:0007669"/>
    <property type="project" value="InterPro"/>
</dbReference>
<dbReference type="Gene3D" id="3.30.450.20">
    <property type="entry name" value="PAS domain"/>
    <property type="match status" value="2"/>
</dbReference>
<evidence type="ECO:0000256" key="12">
    <source>
        <dbReference type="ARBA" id="ARBA00023012"/>
    </source>
</evidence>
<gene>
    <name evidence="17" type="ORF">HUR95_08725</name>
</gene>
<evidence type="ECO:0000256" key="1">
    <source>
        <dbReference type="ARBA" id="ARBA00000085"/>
    </source>
</evidence>
<keyword evidence="12" id="KW-0902">Two-component regulatory system</keyword>
<dbReference type="InterPro" id="IPR033463">
    <property type="entry name" value="sCache_3"/>
</dbReference>
<dbReference type="InterPro" id="IPR013767">
    <property type="entry name" value="PAS_fold"/>
</dbReference>
<dbReference type="InterPro" id="IPR004358">
    <property type="entry name" value="Sig_transdc_His_kin-like_C"/>
</dbReference>
<evidence type="ECO:0000256" key="9">
    <source>
        <dbReference type="ARBA" id="ARBA00022777"/>
    </source>
</evidence>
<evidence type="ECO:0000256" key="10">
    <source>
        <dbReference type="ARBA" id="ARBA00022840"/>
    </source>
</evidence>
<dbReference type="SUPFAM" id="SSF55874">
    <property type="entry name" value="ATPase domain of HSP90 chaperone/DNA topoisomerase II/histidine kinase"/>
    <property type="match status" value="1"/>
</dbReference>
<keyword evidence="11 14" id="KW-1133">Transmembrane helix</keyword>
<dbReference type="InterPro" id="IPR005467">
    <property type="entry name" value="His_kinase_dom"/>
</dbReference>
<keyword evidence="5" id="KW-0597">Phosphoprotein</keyword>
<feature type="transmembrane region" description="Helical" evidence="14">
    <location>
        <begin position="6"/>
        <end position="25"/>
    </location>
</feature>
<comment type="subcellular location">
    <subcellularLocation>
        <location evidence="2">Cell membrane</location>
        <topology evidence="2">Multi-pass membrane protein</topology>
    </subcellularLocation>
</comment>
<evidence type="ECO:0000259" key="15">
    <source>
        <dbReference type="PROSITE" id="PS50109"/>
    </source>
</evidence>
<dbReference type="CDD" id="cd00130">
    <property type="entry name" value="PAS"/>
    <property type="match status" value="1"/>
</dbReference>
<dbReference type="SUPFAM" id="SSF103190">
    <property type="entry name" value="Sensory domain-like"/>
    <property type="match status" value="1"/>
</dbReference>
<organism evidence="17 18">
    <name type="scientific">Caldalkalibacillus thermarum (strain TA2.A1)</name>
    <dbReference type="NCBI Taxonomy" id="986075"/>
    <lineage>
        <taxon>Bacteria</taxon>
        <taxon>Bacillati</taxon>
        <taxon>Bacillota</taxon>
        <taxon>Bacilli</taxon>
        <taxon>Bacillales</taxon>
        <taxon>Bacillaceae</taxon>
        <taxon>Caldalkalibacillus</taxon>
    </lineage>
</organism>
<dbReference type="InterPro" id="IPR039506">
    <property type="entry name" value="SPOB_a"/>
</dbReference>
<dbReference type="InterPro" id="IPR036890">
    <property type="entry name" value="HATPase_C_sf"/>
</dbReference>
<name>A0A8X8I1Y5_CALTT</name>
<dbReference type="FunFam" id="1.10.287.130:FF:000011">
    <property type="entry name" value="Sensor histidine kinase DcuS"/>
    <property type="match status" value="1"/>
</dbReference>
<dbReference type="Gene3D" id="3.30.565.10">
    <property type="entry name" value="Histidine kinase-like ATPase, C-terminal domain"/>
    <property type="match status" value="1"/>
</dbReference>
<dbReference type="SMART" id="SM00387">
    <property type="entry name" value="HATPase_c"/>
    <property type="match status" value="1"/>
</dbReference>
<dbReference type="InterPro" id="IPR048714">
    <property type="entry name" value="DpiA-like_HTH"/>
</dbReference>
<dbReference type="FunFam" id="3.30.450.20:FF:000018">
    <property type="entry name" value="Sensor histidine kinase DcuS"/>
    <property type="match status" value="1"/>
</dbReference>
<dbReference type="PANTHER" id="PTHR43547:SF3">
    <property type="entry name" value="SENSOR PROTEIN CITS"/>
    <property type="match status" value="1"/>
</dbReference>
<dbReference type="SMART" id="SM00091">
    <property type="entry name" value="PAS"/>
    <property type="match status" value="1"/>
</dbReference>
<dbReference type="AlphaFoldDB" id="A0A8X8I1Y5"/>
<dbReference type="Pfam" id="PF14689">
    <property type="entry name" value="SPOB_a"/>
    <property type="match status" value="1"/>
</dbReference>
<dbReference type="PRINTS" id="PR00344">
    <property type="entry name" value="BCTRLSENSOR"/>
</dbReference>
<dbReference type="NCBIfam" id="TIGR00229">
    <property type="entry name" value="sensory_box"/>
    <property type="match status" value="1"/>
</dbReference>
<dbReference type="KEGG" id="cthu:HUR95_08725"/>
<dbReference type="Pfam" id="PF17203">
    <property type="entry name" value="sCache_3_2"/>
    <property type="match status" value="1"/>
</dbReference>
<keyword evidence="7 14" id="KW-0812">Transmembrane</keyword>
<evidence type="ECO:0000256" key="4">
    <source>
        <dbReference type="ARBA" id="ARBA00022475"/>
    </source>
</evidence>
<proteinExistence type="predicted"/>
<dbReference type="Pfam" id="PF00989">
    <property type="entry name" value="PAS"/>
    <property type="match status" value="1"/>
</dbReference>
<dbReference type="InterPro" id="IPR035965">
    <property type="entry name" value="PAS-like_dom_sf"/>
</dbReference>
<dbReference type="GO" id="GO:0005524">
    <property type="term" value="F:ATP binding"/>
    <property type="evidence" value="ECO:0007669"/>
    <property type="project" value="UniProtKB-KW"/>
</dbReference>
<feature type="domain" description="PAS" evidence="16">
    <location>
        <begin position="205"/>
        <end position="239"/>
    </location>
</feature>
<dbReference type="EMBL" id="CP082237">
    <property type="protein sequence ID" value="QZT32502.1"/>
    <property type="molecule type" value="Genomic_DNA"/>
</dbReference>
<dbReference type="CDD" id="cd16915">
    <property type="entry name" value="HATPase_DpiB-CitA-like"/>
    <property type="match status" value="1"/>
</dbReference>
<dbReference type="InterPro" id="IPR000014">
    <property type="entry name" value="PAS"/>
</dbReference>
<dbReference type="EC" id="2.7.13.3" evidence="3"/>
<dbReference type="Pfam" id="PF20714">
    <property type="entry name" value="HTH_64"/>
    <property type="match status" value="1"/>
</dbReference>
<keyword evidence="8" id="KW-0547">Nucleotide-binding</keyword>
<dbReference type="GO" id="GO:0005886">
    <property type="term" value="C:plasma membrane"/>
    <property type="evidence" value="ECO:0007669"/>
    <property type="project" value="UniProtKB-SubCell"/>
</dbReference>
<reference evidence="17 18" key="1">
    <citation type="journal article" date="2020" name="Extremophiles">
        <title>Genomic analysis of Caldalkalibacillus thermarum TA2.A1 reveals aerobic alkaliphilic metabolism and evolutionary hallmarks linking alkaliphilic bacteria and plant life.</title>
        <authorList>
            <person name="de Jong S.I."/>
            <person name="van den Broek M.A."/>
            <person name="Merkel A.Y."/>
            <person name="de la Torre Cortes P."/>
            <person name="Kalamorz F."/>
            <person name="Cook G.M."/>
            <person name="van Loosdrecht M.C.M."/>
            <person name="McMillan D.G.G."/>
        </authorList>
    </citation>
    <scope>NUCLEOTIDE SEQUENCE [LARGE SCALE GENOMIC DNA]</scope>
    <source>
        <strain evidence="17 18">TA2.A1</strain>
    </source>
</reference>
<dbReference type="PROSITE" id="PS50109">
    <property type="entry name" value="HIS_KIN"/>
    <property type="match status" value="1"/>
</dbReference>
<evidence type="ECO:0000259" key="16">
    <source>
        <dbReference type="PROSITE" id="PS50112"/>
    </source>
</evidence>
<keyword evidence="18" id="KW-1185">Reference proteome</keyword>
<evidence type="ECO:0000256" key="8">
    <source>
        <dbReference type="ARBA" id="ARBA00022741"/>
    </source>
</evidence>
<keyword evidence="6" id="KW-0808">Transferase</keyword>
<feature type="transmembrane region" description="Helical" evidence="14">
    <location>
        <begin position="161"/>
        <end position="180"/>
    </location>
</feature>
<evidence type="ECO:0000256" key="2">
    <source>
        <dbReference type="ARBA" id="ARBA00004651"/>
    </source>
</evidence>
<evidence type="ECO:0000313" key="17">
    <source>
        <dbReference type="EMBL" id="QZT32502.1"/>
    </source>
</evidence>
<dbReference type="InterPro" id="IPR003594">
    <property type="entry name" value="HATPase_dom"/>
</dbReference>
<evidence type="ECO:0000256" key="13">
    <source>
        <dbReference type="ARBA" id="ARBA00023136"/>
    </source>
</evidence>
<keyword evidence="13 14" id="KW-0472">Membrane</keyword>
<evidence type="ECO:0000256" key="3">
    <source>
        <dbReference type="ARBA" id="ARBA00012438"/>
    </source>
</evidence>
<evidence type="ECO:0000256" key="6">
    <source>
        <dbReference type="ARBA" id="ARBA00022679"/>
    </source>
</evidence>
<dbReference type="PROSITE" id="PS50112">
    <property type="entry name" value="PAS"/>
    <property type="match status" value="1"/>
</dbReference>
<dbReference type="InterPro" id="IPR029151">
    <property type="entry name" value="Sensor-like_sf"/>
</dbReference>
<evidence type="ECO:0000256" key="5">
    <source>
        <dbReference type="ARBA" id="ARBA00022553"/>
    </source>
</evidence>
<protein>
    <recommendedName>
        <fullName evidence="3">histidine kinase</fullName>
        <ecNumber evidence="3">2.7.13.3</ecNumber>
    </recommendedName>
</protein>